<dbReference type="EMBL" id="LN713926">
    <property type="protein sequence ID" value="CEK42243.1"/>
    <property type="molecule type" value="Genomic_DNA"/>
</dbReference>
<accession>A0A0G4E5E8</accession>
<organism evidence="1">
    <name type="scientific">Pseudomonas fluorescens (strain SBW25)</name>
    <dbReference type="NCBI Taxonomy" id="216595"/>
    <lineage>
        <taxon>Bacteria</taxon>
        <taxon>Pseudomonadati</taxon>
        <taxon>Pseudomonadota</taxon>
        <taxon>Gammaproteobacteria</taxon>
        <taxon>Pseudomonadales</taxon>
        <taxon>Pseudomonadaceae</taxon>
        <taxon>Pseudomonas</taxon>
    </lineage>
</organism>
<proteinExistence type="predicted"/>
<dbReference type="AlphaFoldDB" id="A0A0G4E5E8"/>
<reference evidence="1" key="1">
    <citation type="submission" date="2014-12" db="EMBL/GenBank/DDBJ databases">
        <authorList>
            <person name="Hall J."/>
        </authorList>
    </citation>
    <scope>NUCLEOTIDE SEQUENCE [LARGE SCALE GENOMIC DNA]</scope>
    <source>
        <strain evidence="1">SBW25</strain>
        <plasmid evidence="1">pQBR57</plasmid>
    </source>
</reference>
<sequence>MMQGLLLCHRRGNENSVNCSLPIFDSKGFDSTWNSEF</sequence>
<gene>
    <name evidence="1" type="ORF">PQBR57_0290</name>
</gene>
<evidence type="ECO:0000313" key="1">
    <source>
        <dbReference type="EMBL" id="CEK42243.1"/>
    </source>
</evidence>
<geneLocation type="plasmid" evidence="1">
    <name>pQBR57</name>
</geneLocation>
<protein>
    <submittedName>
        <fullName evidence="1">Uncharacterized protein</fullName>
    </submittedName>
</protein>
<name>A0A0G4E5E8_PSEFS</name>
<reference evidence="1" key="2">
    <citation type="submission" date="2015-06" db="EMBL/GenBank/DDBJ databases">
        <title>Environmentally co-occuring mercury resistance plasmids are genetically and phenotypically diverse and confer variable context-dependent fitness effects.</title>
        <authorList>
            <person name="Hall J.P.J."/>
            <person name="Harrison E."/>
            <person name="Lilley A.K."/>
            <person name="Paterson S."/>
            <person name="Spiers A.J."/>
            <person name="Brockhurst M.A."/>
        </authorList>
    </citation>
    <scope>NUCLEOTIDE SEQUENCE [LARGE SCALE GENOMIC DNA]</scope>
    <source>
        <strain evidence="1">SBW25</strain>
        <plasmid evidence="1">pQBR57</plasmid>
    </source>
</reference>
<keyword evidence="1" id="KW-0614">Plasmid</keyword>